<dbReference type="InterPro" id="IPR045227">
    <property type="entry name" value="WDR18/Ipi3/RID3"/>
</dbReference>
<dbReference type="GO" id="GO:0005656">
    <property type="term" value="C:nuclear pre-replicative complex"/>
    <property type="evidence" value="ECO:0007669"/>
    <property type="project" value="TreeGrafter"/>
</dbReference>
<gene>
    <name evidence="7" type="ORF">AMS68_004760</name>
</gene>
<dbReference type="PROSITE" id="PS50294">
    <property type="entry name" value="WD_REPEATS_REGION"/>
    <property type="match status" value="1"/>
</dbReference>
<evidence type="ECO:0000256" key="5">
    <source>
        <dbReference type="PROSITE-ProRule" id="PRU00221"/>
    </source>
</evidence>
<comment type="similarity">
    <text evidence="2 6">Belongs to the WD repeat IPI3/WDR18 family.</text>
</comment>
<feature type="repeat" description="WD" evidence="5">
    <location>
        <begin position="124"/>
        <end position="156"/>
    </location>
</feature>
<dbReference type="GO" id="GO:0006364">
    <property type="term" value="P:rRNA processing"/>
    <property type="evidence" value="ECO:0007669"/>
    <property type="project" value="UniProtKB-UniRule"/>
</dbReference>
<evidence type="ECO:0000313" key="8">
    <source>
        <dbReference type="Proteomes" id="UP000503462"/>
    </source>
</evidence>
<dbReference type="InterPro" id="IPR036322">
    <property type="entry name" value="WD40_repeat_dom_sf"/>
</dbReference>
<dbReference type="Proteomes" id="UP000503462">
    <property type="component" value="Chromosome 3"/>
</dbReference>
<keyword evidence="4" id="KW-0677">Repeat</keyword>
<dbReference type="AlphaFoldDB" id="A0A6H0XWW8"/>
<evidence type="ECO:0000256" key="6">
    <source>
        <dbReference type="RuleBase" id="RU369067"/>
    </source>
</evidence>
<dbReference type="OrthoDB" id="756370at2759"/>
<reference evidence="7 8" key="1">
    <citation type="journal article" date="2016" name="Sci. Rep.">
        <title>Peltaster fructicola genome reveals evolution from an invasive phytopathogen to an ectophytic parasite.</title>
        <authorList>
            <person name="Xu C."/>
            <person name="Chen H."/>
            <person name="Gleason M.L."/>
            <person name="Xu J.R."/>
            <person name="Liu H."/>
            <person name="Zhang R."/>
            <person name="Sun G."/>
        </authorList>
    </citation>
    <scope>NUCLEOTIDE SEQUENCE [LARGE SCALE GENOMIC DNA]</scope>
    <source>
        <strain evidence="7 8">LNHT1506</strain>
    </source>
</reference>
<sequence length="487" mass="53590">MLVESLVVSLGATKDTTRIDPTKDASVIEIEYQPVVQQRASFKKSSTAPHCLATSSTHIFTAQADKAVVHVYNRSKGNQEATVPFTEKITCITLACDDTVLALGTTEGKLFLWEIATGRQITTAQSHLQAITCLAVDDSNFLVSSSADATARVWSLPALLSFQSDVQSAAPITTFDAHRSGITAVALGHSANLRNYAITISEDKTCLVWDYHTASTFFTFLLVAVPRCVDFDPADRAAYVGYEDGSVQQLDLLSIAKSRTRSGDAIQLGEKKRWKTPDSSHGTALALAVSFDGTTVLSGHQSGAIIAWDVANGHMRSLPLHSPFTRPVTSLRFLPIAGMANEMKHYNIETIVKPKFGVFHTTDYTVPGNYAAQLHLNAVTRRSSFQEALAAPTIPQSWLDEGLNELAGWSQPDQPLNGDRDDDFMAFEDSAPSQDLQRQNQELKKQIQALRRVQTASFDHIDKLSEERKILLQREQQRMLNNVHDED</sequence>
<dbReference type="PANTHER" id="PTHR18763:SF0">
    <property type="entry name" value="WD REPEAT-CONTAINING PROTEIN 18"/>
    <property type="match status" value="1"/>
</dbReference>
<evidence type="ECO:0000313" key="7">
    <source>
        <dbReference type="EMBL" id="QIW99242.1"/>
    </source>
</evidence>
<dbReference type="Gene3D" id="2.130.10.10">
    <property type="entry name" value="YVTN repeat-like/Quinoprotein amine dehydrogenase"/>
    <property type="match status" value="2"/>
</dbReference>
<comment type="subunit">
    <text evidence="6">Component of the RIX1 complex, composed of IPI1, RIX1/IPI2 and IPI3 in a 1:2:2 stoichiometry. The complex interacts (via RIX1) with MDN1 (via its hexameric AAA ATPase ring) and the pre-60S ribosome particles.</text>
</comment>
<dbReference type="PROSITE" id="PS50082">
    <property type="entry name" value="WD_REPEATS_2"/>
    <property type="match status" value="2"/>
</dbReference>
<dbReference type="EMBL" id="CP051141">
    <property type="protein sequence ID" value="QIW99242.1"/>
    <property type="molecule type" value="Genomic_DNA"/>
</dbReference>
<keyword evidence="6" id="KW-0539">Nucleus</keyword>
<dbReference type="SUPFAM" id="SSF50978">
    <property type="entry name" value="WD40 repeat-like"/>
    <property type="match status" value="1"/>
</dbReference>
<comment type="subcellular location">
    <subcellularLocation>
        <location evidence="6">Nucleus</location>
    </subcellularLocation>
</comment>
<dbReference type="InterPro" id="IPR015943">
    <property type="entry name" value="WD40/YVTN_repeat-like_dom_sf"/>
</dbReference>
<evidence type="ECO:0000256" key="1">
    <source>
        <dbReference type="ARBA" id="ARBA00002355"/>
    </source>
</evidence>
<feature type="repeat" description="WD" evidence="5">
    <location>
        <begin position="175"/>
        <end position="219"/>
    </location>
</feature>
<evidence type="ECO:0000256" key="4">
    <source>
        <dbReference type="ARBA" id="ARBA00022737"/>
    </source>
</evidence>
<dbReference type="GO" id="GO:0006261">
    <property type="term" value="P:DNA-templated DNA replication"/>
    <property type="evidence" value="ECO:0007669"/>
    <property type="project" value="TreeGrafter"/>
</dbReference>
<keyword evidence="6" id="KW-0698">rRNA processing</keyword>
<evidence type="ECO:0000256" key="2">
    <source>
        <dbReference type="ARBA" id="ARBA00010143"/>
    </source>
</evidence>
<keyword evidence="3 5" id="KW-0853">WD repeat</keyword>
<dbReference type="PANTHER" id="PTHR18763">
    <property type="entry name" value="WD-REPEAT PROTEIN 18"/>
    <property type="match status" value="1"/>
</dbReference>
<protein>
    <recommendedName>
        <fullName evidence="6">Pre-rRNA-processing protein IPI3</fullName>
    </recommendedName>
</protein>
<dbReference type="InterPro" id="IPR001680">
    <property type="entry name" value="WD40_rpt"/>
</dbReference>
<keyword evidence="8" id="KW-1185">Reference proteome</keyword>
<dbReference type="SMART" id="SM00320">
    <property type="entry name" value="WD40"/>
    <property type="match status" value="5"/>
</dbReference>
<comment type="function">
    <text evidence="1 6">Component of the RIX1 complex required for processing of ITS2 sequences from 35S pre-rRNA.</text>
</comment>
<evidence type="ECO:0000256" key="3">
    <source>
        <dbReference type="ARBA" id="ARBA00022574"/>
    </source>
</evidence>
<accession>A0A6H0XWW8</accession>
<dbReference type="Pfam" id="PF00400">
    <property type="entry name" value="WD40"/>
    <property type="match status" value="2"/>
</dbReference>
<name>A0A6H0XWW8_9PEZI</name>
<dbReference type="FunFam" id="2.130.10.10:FF:000929">
    <property type="entry name" value="Ribosomal assembly complex component Ipi3"/>
    <property type="match status" value="1"/>
</dbReference>
<dbReference type="GO" id="GO:0120330">
    <property type="term" value="C:rixosome complex"/>
    <property type="evidence" value="ECO:0007669"/>
    <property type="project" value="UniProtKB-UniRule"/>
</dbReference>
<proteinExistence type="inferred from homology"/>
<organism evidence="7 8">
    <name type="scientific">Peltaster fructicola</name>
    <dbReference type="NCBI Taxonomy" id="286661"/>
    <lineage>
        <taxon>Eukaryota</taxon>
        <taxon>Fungi</taxon>
        <taxon>Dikarya</taxon>
        <taxon>Ascomycota</taxon>
        <taxon>Pezizomycotina</taxon>
        <taxon>Dothideomycetes</taxon>
        <taxon>Dothideomycetes incertae sedis</taxon>
        <taxon>Peltaster</taxon>
    </lineage>
</organism>